<evidence type="ECO:0000313" key="3">
    <source>
        <dbReference type="Proteomes" id="UP000285478"/>
    </source>
</evidence>
<keyword evidence="1" id="KW-0812">Transmembrane</keyword>
<sequence>MGKLLNILTVLALIYFVYWMLKRHFRRRKLASQGIEIKDEGIRPITLFSIVMVVMYAAYMLYFFVGQMSADS</sequence>
<gene>
    <name evidence="2" type="ORF">EPV75_05435</name>
</gene>
<dbReference type="RefSeq" id="WP_128384723.1">
    <property type="nucleotide sequence ID" value="NZ_CP035033.1"/>
</dbReference>
<keyword evidence="1" id="KW-0472">Membrane</keyword>
<evidence type="ECO:0000313" key="2">
    <source>
        <dbReference type="EMBL" id="QAB15151.1"/>
    </source>
</evidence>
<dbReference type="Proteomes" id="UP000285478">
    <property type="component" value="Chromosome"/>
</dbReference>
<keyword evidence="1" id="KW-1133">Transmembrane helix</keyword>
<evidence type="ECO:0000256" key="1">
    <source>
        <dbReference type="SAM" id="Phobius"/>
    </source>
</evidence>
<proteinExistence type="predicted"/>
<protein>
    <submittedName>
        <fullName evidence="2">Uncharacterized protein</fullName>
    </submittedName>
</protein>
<name>A0A410H2K9_9GAMM</name>
<dbReference type="AlphaFoldDB" id="A0A410H2K9"/>
<reference evidence="2 3" key="1">
    <citation type="journal article" date="2018" name="Environ. Microbiol.">
        <title>Genomes of ubiquitous marine and hypersaline Hydrogenovibrio, Thiomicrorhabdus and Thiomicrospira spp. encode a diversity of mechanisms to sustain chemolithoautotrophy in heterogeneous environments.</title>
        <authorList>
            <person name="Scott K.M."/>
            <person name="Williams J."/>
            <person name="Porter C.M.B."/>
            <person name="Russel S."/>
            <person name="Harmer T.L."/>
            <person name="Paul J.H."/>
            <person name="Antonen K.M."/>
            <person name="Bridges M.K."/>
            <person name="Camper G.J."/>
            <person name="Campla C.K."/>
            <person name="Casella L.G."/>
            <person name="Chase E."/>
            <person name="Conrad J.W."/>
            <person name="Cruz M.C."/>
            <person name="Dunlap D.S."/>
            <person name="Duran L."/>
            <person name="Fahsbender E.M."/>
            <person name="Goldsmith D.B."/>
            <person name="Keeley R.F."/>
            <person name="Kondoff M.R."/>
            <person name="Kussy B.I."/>
            <person name="Lane M.K."/>
            <person name="Lawler S."/>
            <person name="Leigh B.A."/>
            <person name="Lewis C."/>
            <person name="Lostal L.M."/>
            <person name="Marking D."/>
            <person name="Mancera P.A."/>
            <person name="McClenthan E.C."/>
            <person name="McIntyre E.A."/>
            <person name="Mine J.A."/>
            <person name="Modi S."/>
            <person name="Moore B.D."/>
            <person name="Morgan W.A."/>
            <person name="Nelson K.M."/>
            <person name="Nguyen K.N."/>
            <person name="Ogburn N."/>
            <person name="Parrino D.G."/>
            <person name="Pedapudi A.D."/>
            <person name="Pelham R.P."/>
            <person name="Preece A.M."/>
            <person name="Rampersad E.A."/>
            <person name="Richardson J.C."/>
            <person name="Rodgers C.M."/>
            <person name="Schaffer B.L."/>
            <person name="Sheridan N.E."/>
            <person name="Solone M.R."/>
            <person name="Staley Z.R."/>
            <person name="Tabuchi M."/>
            <person name="Waide R.J."/>
            <person name="Wanjugi P.W."/>
            <person name="Young S."/>
            <person name="Clum A."/>
            <person name="Daum C."/>
            <person name="Huntemann M."/>
            <person name="Ivanova N."/>
            <person name="Kyrpides N."/>
            <person name="Mikhailova N."/>
            <person name="Palaniappan K."/>
            <person name="Pillay M."/>
            <person name="Reddy T.B.K."/>
            <person name="Shapiro N."/>
            <person name="Stamatis D."/>
            <person name="Varghese N."/>
            <person name="Woyke T."/>
            <person name="Boden R."/>
            <person name="Freyermuth S.K."/>
            <person name="Kerfeld C.A."/>
        </authorList>
    </citation>
    <scope>NUCLEOTIDE SEQUENCE [LARGE SCALE GENOMIC DNA]</scope>
    <source>
        <strain evidence="2 3">JR-2</strain>
    </source>
</reference>
<keyword evidence="3" id="KW-1185">Reference proteome</keyword>
<feature type="transmembrane region" description="Helical" evidence="1">
    <location>
        <begin position="42"/>
        <end position="65"/>
    </location>
</feature>
<organism evidence="2 3">
    <name type="scientific">Hydrogenovibrio thermophilus</name>
    <dbReference type="NCBI Taxonomy" id="265883"/>
    <lineage>
        <taxon>Bacteria</taxon>
        <taxon>Pseudomonadati</taxon>
        <taxon>Pseudomonadota</taxon>
        <taxon>Gammaproteobacteria</taxon>
        <taxon>Thiotrichales</taxon>
        <taxon>Piscirickettsiaceae</taxon>
        <taxon>Hydrogenovibrio</taxon>
    </lineage>
</organism>
<dbReference type="KEGG" id="htr:EPV75_05435"/>
<dbReference type="EMBL" id="CP035033">
    <property type="protein sequence ID" value="QAB15151.1"/>
    <property type="molecule type" value="Genomic_DNA"/>
</dbReference>
<accession>A0A410H2K9</accession>
<feature type="transmembrane region" description="Helical" evidence="1">
    <location>
        <begin position="6"/>
        <end position="21"/>
    </location>
</feature>